<evidence type="ECO:0008006" key="5">
    <source>
        <dbReference type="Google" id="ProtNLM"/>
    </source>
</evidence>
<dbReference type="SUPFAM" id="SSF53756">
    <property type="entry name" value="UDP-Glycosyltransferase/glycogen phosphorylase"/>
    <property type="match status" value="1"/>
</dbReference>
<dbReference type="Pfam" id="PF00534">
    <property type="entry name" value="Glycos_transf_1"/>
    <property type="match status" value="1"/>
</dbReference>
<name>A0A235BT17_UNCW3</name>
<dbReference type="EMBL" id="NOZP01000141">
    <property type="protein sequence ID" value="OYD14705.1"/>
    <property type="molecule type" value="Genomic_DNA"/>
</dbReference>
<dbReference type="Gene3D" id="3.40.50.2000">
    <property type="entry name" value="Glycogen Phosphorylase B"/>
    <property type="match status" value="2"/>
</dbReference>
<gene>
    <name evidence="3" type="ORF">CH330_07820</name>
</gene>
<evidence type="ECO:0000313" key="4">
    <source>
        <dbReference type="Proteomes" id="UP000215559"/>
    </source>
</evidence>
<dbReference type="AlphaFoldDB" id="A0A235BT17"/>
<dbReference type="PANTHER" id="PTHR45947:SF3">
    <property type="entry name" value="SULFOQUINOVOSYL TRANSFERASE SQD2"/>
    <property type="match status" value="1"/>
</dbReference>
<evidence type="ECO:0000259" key="1">
    <source>
        <dbReference type="Pfam" id="PF00534"/>
    </source>
</evidence>
<dbReference type="InterPro" id="IPR028098">
    <property type="entry name" value="Glyco_trans_4-like_N"/>
</dbReference>
<evidence type="ECO:0000313" key="3">
    <source>
        <dbReference type="EMBL" id="OYD14705.1"/>
    </source>
</evidence>
<reference evidence="3 4" key="1">
    <citation type="submission" date="2017-07" db="EMBL/GenBank/DDBJ databases">
        <title>Recovery of genomes from metagenomes via a dereplication, aggregation, and scoring strategy.</title>
        <authorList>
            <person name="Sieber C.M."/>
            <person name="Probst A.J."/>
            <person name="Sharrar A."/>
            <person name="Thomas B.C."/>
            <person name="Hess M."/>
            <person name="Tringe S.G."/>
            <person name="Banfield J.F."/>
        </authorList>
    </citation>
    <scope>NUCLEOTIDE SEQUENCE [LARGE SCALE GENOMIC DNA]</scope>
    <source>
        <strain evidence="3">JGI_Cruoil_03_51_56</strain>
    </source>
</reference>
<feature type="domain" description="Glycosyl transferase family 1" evidence="1">
    <location>
        <begin position="188"/>
        <end position="352"/>
    </location>
</feature>
<dbReference type="PANTHER" id="PTHR45947">
    <property type="entry name" value="SULFOQUINOVOSYL TRANSFERASE SQD2"/>
    <property type="match status" value="1"/>
</dbReference>
<feature type="domain" description="Glycosyltransferase subfamily 4-like N-terminal" evidence="2">
    <location>
        <begin position="14"/>
        <end position="181"/>
    </location>
</feature>
<dbReference type="GO" id="GO:0016757">
    <property type="term" value="F:glycosyltransferase activity"/>
    <property type="evidence" value="ECO:0007669"/>
    <property type="project" value="InterPro"/>
</dbReference>
<dbReference type="InterPro" id="IPR001296">
    <property type="entry name" value="Glyco_trans_1"/>
</dbReference>
<comment type="caution">
    <text evidence="3">The sequence shown here is derived from an EMBL/GenBank/DDBJ whole genome shotgun (WGS) entry which is preliminary data.</text>
</comment>
<accession>A0A235BT17</accession>
<organism evidence="3 4">
    <name type="scientific">candidate division WOR-3 bacterium JGI_Cruoil_03_51_56</name>
    <dbReference type="NCBI Taxonomy" id="1973747"/>
    <lineage>
        <taxon>Bacteria</taxon>
        <taxon>Bacteria division WOR-3</taxon>
    </lineage>
</organism>
<sequence>MKICMVSDNYYPYIGGIPDHIHYLSAELRRRGHTVKILTSTFGGKTVDILDKVPDEDQIFRVGRGLIIRSNKSFARIPTAWRPTFQVRNFFDKNQFDIIHIHGSLAPTLPLIAIRASHSVNVLTLHANYKRSILYTFLKPLVLPYFNAIHGLVAVSEGAKVATARYFPGPYRIIPNAIDINFFRPDVKPIPELDNGRPKVLFLGRFEPRKGLKYLLMAMPEIVRQIPNVQLVAVGTGLFGYSYKGYLDKDLETHVYWAGLVPNEDRPRYYASCDVYCSPSIGNESFGIVLLEAMATGKPVVASDINGYRNVLEHKKQGLLVPARDTDAIAGAIVHLLKDPELRKQMGKAGRQKAQDYAWSKVASRIEDFYKELLERYPVPRYGR</sequence>
<dbReference type="Proteomes" id="UP000215559">
    <property type="component" value="Unassembled WGS sequence"/>
</dbReference>
<proteinExistence type="predicted"/>
<dbReference type="CDD" id="cd03801">
    <property type="entry name" value="GT4_PimA-like"/>
    <property type="match status" value="1"/>
</dbReference>
<evidence type="ECO:0000259" key="2">
    <source>
        <dbReference type="Pfam" id="PF13439"/>
    </source>
</evidence>
<dbReference type="InterPro" id="IPR050194">
    <property type="entry name" value="Glycosyltransferase_grp1"/>
</dbReference>
<dbReference type="Pfam" id="PF13439">
    <property type="entry name" value="Glyco_transf_4"/>
    <property type="match status" value="1"/>
</dbReference>
<protein>
    <recommendedName>
        <fullName evidence="5">Glycosyltransferase family 1 protein</fullName>
    </recommendedName>
</protein>